<evidence type="ECO:0000313" key="2">
    <source>
        <dbReference type="EMBL" id="KFM62754.1"/>
    </source>
</evidence>
<keyword evidence="3" id="KW-1185">Reference proteome</keyword>
<keyword evidence="1" id="KW-0812">Transmembrane</keyword>
<accession>A0A087TCB5</accession>
<dbReference type="Proteomes" id="UP000054359">
    <property type="component" value="Unassembled WGS sequence"/>
</dbReference>
<dbReference type="AlphaFoldDB" id="A0A087TCB5"/>
<gene>
    <name evidence="2" type="ORF">X975_21217</name>
</gene>
<dbReference type="EMBL" id="KK114565">
    <property type="protein sequence ID" value="KFM62754.1"/>
    <property type="molecule type" value="Genomic_DNA"/>
</dbReference>
<evidence type="ECO:0000256" key="1">
    <source>
        <dbReference type="SAM" id="Phobius"/>
    </source>
</evidence>
<name>A0A087TCB5_STEMI</name>
<evidence type="ECO:0000313" key="3">
    <source>
        <dbReference type="Proteomes" id="UP000054359"/>
    </source>
</evidence>
<protein>
    <submittedName>
        <fullName evidence="2">Uncharacterized protein</fullName>
    </submittedName>
</protein>
<reference evidence="2 3" key="1">
    <citation type="submission" date="2013-11" db="EMBL/GenBank/DDBJ databases">
        <title>Genome sequencing of Stegodyphus mimosarum.</title>
        <authorList>
            <person name="Bechsgaard J."/>
        </authorList>
    </citation>
    <scope>NUCLEOTIDE SEQUENCE [LARGE SCALE GENOMIC DNA]</scope>
</reference>
<feature type="non-terminal residue" evidence="2">
    <location>
        <position position="75"/>
    </location>
</feature>
<keyword evidence="1" id="KW-0472">Membrane</keyword>
<sequence>MASDVHCMCLSLSAKSSTNSILYKVLLIFFYAWLQFLDHKHVLSIVSGNILNTVSEAKNFVHLLNLELHATSSSS</sequence>
<organism evidence="2 3">
    <name type="scientific">Stegodyphus mimosarum</name>
    <name type="common">African social velvet spider</name>
    <dbReference type="NCBI Taxonomy" id="407821"/>
    <lineage>
        <taxon>Eukaryota</taxon>
        <taxon>Metazoa</taxon>
        <taxon>Ecdysozoa</taxon>
        <taxon>Arthropoda</taxon>
        <taxon>Chelicerata</taxon>
        <taxon>Arachnida</taxon>
        <taxon>Araneae</taxon>
        <taxon>Araneomorphae</taxon>
        <taxon>Entelegynae</taxon>
        <taxon>Eresoidea</taxon>
        <taxon>Eresidae</taxon>
        <taxon>Stegodyphus</taxon>
    </lineage>
</organism>
<keyword evidence="1" id="KW-1133">Transmembrane helix</keyword>
<feature type="transmembrane region" description="Helical" evidence="1">
    <location>
        <begin position="20"/>
        <end position="37"/>
    </location>
</feature>
<proteinExistence type="predicted"/>